<accession>A0A062UYZ6</accession>
<reference evidence="1 2" key="1">
    <citation type="journal article" date="2013" name="Nature">
        <title>Anaerobic oxidation of methane coupled to nitrate reduction in a novel archaeal lineage.</title>
        <authorList>
            <person name="Haroon M.F."/>
            <person name="Hu S."/>
            <person name="Shi Y."/>
            <person name="Imelfort M."/>
            <person name="Keller J."/>
            <person name="Hugenholtz P."/>
            <person name="Yuan Z."/>
            <person name="Tyson G.W."/>
        </authorList>
    </citation>
    <scope>NUCLEOTIDE SEQUENCE [LARGE SCALE GENOMIC DNA]</scope>
    <source>
        <strain evidence="1 2">ANME-2d</strain>
    </source>
</reference>
<proteinExistence type="predicted"/>
<organism evidence="1 2">
    <name type="scientific">Candidatus Methanoperedens nitratireducens</name>
    <dbReference type="NCBI Taxonomy" id="1392998"/>
    <lineage>
        <taxon>Archaea</taxon>
        <taxon>Methanobacteriati</taxon>
        <taxon>Methanobacteriota</taxon>
        <taxon>Stenosarchaea group</taxon>
        <taxon>Methanomicrobia</taxon>
        <taxon>Methanosarcinales</taxon>
        <taxon>ANME-2 cluster</taxon>
        <taxon>Candidatus Methanoperedentaceae</taxon>
        <taxon>Candidatus Methanoperedens</taxon>
    </lineage>
</organism>
<dbReference type="OrthoDB" id="10037at2157"/>
<dbReference type="RefSeq" id="WP_048090198.1">
    <property type="nucleotide sequence ID" value="NZ_JMIY01000003.1"/>
</dbReference>
<dbReference type="Pfam" id="PF13379">
    <property type="entry name" value="NMT1_2"/>
    <property type="match status" value="1"/>
</dbReference>
<sequence>MLNPDPINIGHLSTAYHTSFILMGTDWLDKAGIHANWKLFASGPDIVKAFESEEIDIGYIGLPPAIIGIDRGVQIICIAGGHVEGTVLIARREYRTLDDLMDLNAVLLQFEGKVIGSPPRGSIHDVIINNALEEAKFKIKVRNFAWTDFVLEALVDGEIDAAVGTPSLAVAAARACSAKIIVPPYRLWPNNPSYGIVIRKELMQYPDVIPGFLNMHEQASNFIRTKPEDAAGIVSKLTGIVDEDFILDAYRVSPKYCAALSSDFVGSTMSFVPVLHRLKYISRNLSESEIFEHGFIEKVHKELPHYNL</sequence>
<dbReference type="SUPFAM" id="SSF53850">
    <property type="entry name" value="Periplasmic binding protein-like II"/>
    <property type="match status" value="1"/>
</dbReference>
<protein>
    <submittedName>
        <fullName evidence="1">ABC-type nitrate/sulfonate/bicarbonate transport system, periplasmic component</fullName>
    </submittedName>
</protein>
<dbReference type="EMBL" id="JMIY01000003">
    <property type="protein sequence ID" value="KCZ72156.1"/>
    <property type="molecule type" value="Genomic_DNA"/>
</dbReference>
<dbReference type="Gene3D" id="3.40.190.10">
    <property type="entry name" value="Periplasmic binding protein-like II"/>
    <property type="match status" value="2"/>
</dbReference>
<name>A0A062UYZ6_9EURY</name>
<dbReference type="AlphaFoldDB" id="A0A062UYZ6"/>
<dbReference type="Proteomes" id="UP000027153">
    <property type="component" value="Unassembled WGS sequence"/>
</dbReference>
<keyword evidence="2" id="KW-1185">Reference proteome</keyword>
<evidence type="ECO:0000313" key="1">
    <source>
        <dbReference type="EMBL" id="KCZ72156.1"/>
    </source>
</evidence>
<comment type="caution">
    <text evidence="1">The sequence shown here is derived from an EMBL/GenBank/DDBJ whole genome shotgun (WGS) entry which is preliminary data.</text>
</comment>
<dbReference type="PANTHER" id="PTHR30024">
    <property type="entry name" value="ALIPHATIC SULFONATES-BINDING PROTEIN-RELATED"/>
    <property type="match status" value="1"/>
</dbReference>
<gene>
    <name evidence="1" type="ORF">ANME2D_01560</name>
</gene>
<evidence type="ECO:0000313" key="2">
    <source>
        <dbReference type="Proteomes" id="UP000027153"/>
    </source>
</evidence>